<accession>A0A0C2WPC9</accession>
<dbReference type="Proteomes" id="UP000054097">
    <property type="component" value="Unassembled WGS sequence"/>
</dbReference>
<dbReference type="EMBL" id="KN824295">
    <property type="protein sequence ID" value="KIM28083.1"/>
    <property type="molecule type" value="Genomic_DNA"/>
</dbReference>
<proteinExistence type="predicted"/>
<reference evidence="2" key="2">
    <citation type="submission" date="2015-01" db="EMBL/GenBank/DDBJ databases">
        <title>Evolutionary Origins and Diversification of the Mycorrhizal Mutualists.</title>
        <authorList>
            <consortium name="DOE Joint Genome Institute"/>
            <consortium name="Mycorrhizal Genomics Consortium"/>
            <person name="Kohler A."/>
            <person name="Kuo A."/>
            <person name="Nagy L.G."/>
            <person name="Floudas D."/>
            <person name="Copeland A."/>
            <person name="Barry K.W."/>
            <person name="Cichocki N."/>
            <person name="Veneault-Fourrey C."/>
            <person name="LaButti K."/>
            <person name="Lindquist E.A."/>
            <person name="Lipzen A."/>
            <person name="Lundell T."/>
            <person name="Morin E."/>
            <person name="Murat C."/>
            <person name="Riley R."/>
            <person name="Ohm R."/>
            <person name="Sun H."/>
            <person name="Tunlid A."/>
            <person name="Henrissat B."/>
            <person name="Grigoriev I.V."/>
            <person name="Hibbett D.S."/>
            <person name="Martin F."/>
        </authorList>
    </citation>
    <scope>NUCLEOTIDE SEQUENCE [LARGE SCALE GENOMIC DNA]</scope>
    <source>
        <strain evidence="2">MAFF 305830</strain>
    </source>
</reference>
<evidence type="ECO:0000313" key="1">
    <source>
        <dbReference type="EMBL" id="KIM28083.1"/>
    </source>
</evidence>
<dbReference type="AlphaFoldDB" id="A0A0C2WPC9"/>
<dbReference type="HOGENOM" id="CLU_124034_0_0_1"/>
<gene>
    <name evidence="1" type="ORF">M408DRAFT_24099</name>
</gene>
<organism evidence="1 2">
    <name type="scientific">Serendipita vermifera MAFF 305830</name>
    <dbReference type="NCBI Taxonomy" id="933852"/>
    <lineage>
        <taxon>Eukaryota</taxon>
        <taxon>Fungi</taxon>
        <taxon>Dikarya</taxon>
        <taxon>Basidiomycota</taxon>
        <taxon>Agaricomycotina</taxon>
        <taxon>Agaricomycetes</taxon>
        <taxon>Sebacinales</taxon>
        <taxon>Serendipitaceae</taxon>
        <taxon>Serendipita</taxon>
    </lineage>
</organism>
<reference evidence="1 2" key="1">
    <citation type="submission" date="2014-04" db="EMBL/GenBank/DDBJ databases">
        <authorList>
            <consortium name="DOE Joint Genome Institute"/>
            <person name="Kuo A."/>
            <person name="Zuccaro A."/>
            <person name="Kohler A."/>
            <person name="Nagy L.G."/>
            <person name="Floudas D."/>
            <person name="Copeland A."/>
            <person name="Barry K.W."/>
            <person name="Cichocki N."/>
            <person name="Veneault-Fourrey C."/>
            <person name="LaButti K."/>
            <person name="Lindquist E.A."/>
            <person name="Lipzen A."/>
            <person name="Lundell T."/>
            <person name="Morin E."/>
            <person name="Murat C."/>
            <person name="Sun H."/>
            <person name="Tunlid A."/>
            <person name="Henrissat B."/>
            <person name="Grigoriev I.V."/>
            <person name="Hibbett D.S."/>
            <person name="Martin F."/>
            <person name="Nordberg H.P."/>
            <person name="Cantor M.N."/>
            <person name="Hua S.X."/>
        </authorList>
    </citation>
    <scope>NUCLEOTIDE SEQUENCE [LARGE SCALE GENOMIC DNA]</scope>
    <source>
        <strain evidence="1 2">MAFF 305830</strain>
    </source>
</reference>
<protein>
    <submittedName>
        <fullName evidence="1">Uncharacterized protein</fullName>
    </submittedName>
</protein>
<keyword evidence="2" id="KW-1185">Reference proteome</keyword>
<evidence type="ECO:0000313" key="2">
    <source>
        <dbReference type="Proteomes" id="UP000054097"/>
    </source>
</evidence>
<name>A0A0C2WPC9_SERVB</name>
<sequence>MAEGSTVTIPYTYVGDDPVQLSNVSNLSYVSRITRAAFGRSPHIAMSESIPTSTLTAEGQMKTFRDDPSLMISALVRTIDHPESGYDTRLHAIRALAKLAENATLFQEIAGTALASVSEWIRTGIKQGGQLYEYWSQCIEVAGALYQSLQRHISVAPATPTAPTDSGPAPVARAAACDVDDWELASSS</sequence>